<dbReference type="Proteomes" id="UP000688137">
    <property type="component" value="Unassembled WGS sequence"/>
</dbReference>
<evidence type="ECO:0000313" key="1">
    <source>
        <dbReference type="EMBL" id="CAD8090836.1"/>
    </source>
</evidence>
<reference evidence="1" key="1">
    <citation type="submission" date="2021-01" db="EMBL/GenBank/DDBJ databases">
        <authorList>
            <consortium name="Genoscope - CEA"/>
            <person name="William W."/>
        </authorList>
    </citation>
    <scope>NUCLEOTIDE SEQUENCE</scope>
</reference>
<comment type="caution">
    <text evidence="1">The sequence shown here is derived from an EMBL/GenBank/DDBJ whole genome shotgun (WGS) entry which is preliminary data.</text>
</comment>
<protein>
    <submittedName>
        <fullName evidence="1">Uncharacterized protein</fullName>
    </submittedName>
</protein>
<dbReference type="AlphaFoldDB" id="A0A8S1NK46"/>
<proteinExistence type="predicted"/>
<sequence>MVVCFLHTPLNLYCEEDNSNSKFNTCLERQLFIYFAYSDQVFLNISLRIKKLQNQKTQQEQKIHFQPNQEKYGIIDDWLTLINLFGYLFPFSIILVLDYNLISDLNVQVVIQNSETMVQRRCSFGIWNEVINQQYFVTVLCNSGLILSTVMGNCRMKQYSYFQPLLFHNFFVKYINMFMSLFCGTPTILEQIIRRGYYIYKQCINYKQCCCKVMLAEVKEQQIFCEVLIFTQIKLQK</sequence>
<keyword evidence="2" id="KW-1185">Reference proteome</keyword>
<evidence type="ECO:0000313" key="2">
    <source>
        <dbReference type="Proteomes" id="UP000688137"/>
    </source>
</evidence>
<organism evidence="1 2">
    <name type="scientific">Paramecium primaurelia</name>
    <dbReference type="NCBI Taxonomy" id="5886"/>
    <lineage>
        <taxon>Eukaryota</taxon>
        <taxon>Sar</taxon>
        <taxon>Alveolata</taxon>
        <taxon>Ciliophora</taxon>
        <taxon>Intramacronucleata</taxon>
        <taxon>Oligohymenophorea</taxon>
        <taxon>Peniculida</taxon>
        <taxon>Parameciidae</taxon>
        <taxon>Paramecium</taxon>
    </lineage>
</organism>
<accession>A0A8S1NK46</accession>
<name>A0A8S1NK46_PARPR</name>
<gene>
    <name evidence="1" type="ORF">PPRIM_AZ9-3.1.T0860234</name>
</gene>
<dbReference type="EMBL" id="CAJJDM010000089">
    <property type="protein sequence ID" value="CAD8090836.1"/>
    <property type="molecule type" value="Genomic_DNA"/>
</dbReference>